<evidence type="ECO:0000256" key="1">
    <source>
        <dbReference type="ARBA" id="ARBA00004418"/>
    </source>
</evidence>
<dbReference type="InterPro" id="IPR012480">
    <property type="entry name" value="Hepar_II_III_C"/>
</dbReference>
<dbReference type="GO" id="GO:0016829">
    <property type="term" value="F:lyase activity"/>
    <property type="evidence" value="ECO:0007669"/>
    <property type="project" value="UniProtKB-KW"/>
</dbReference>
<dbReference type="InterPro" id="IPR008929">
    <property type="entry name" value="Chondroitin_lyas"/>
</dbReference>
<dbReference type="Pfam" id="PF16889">
    <property type="entry name" value="Hepar_II_III_N"/>
    <property type="match status" value="1"/>
</dbReference>
<dbReference type="Pfam" id="PF07940">
    <property type="entry name" value="Hepar_II_III_C"/>
    <property type="match status" value="1"/>
</dbReference>
<dbReference type="KEGG" id="rher:EHE19_018545"/>
<dbReference type="RefSeq" id="WP_137698630.1">
    <property type="nucleotide sequence ID" value="NZ_CP061336.1"/>
</dbReference>
<proteinExistence type="predicted"/>
<evidence type="ECO:0000256" key="3">
    <source>
        <dbReference type="ARBA" id="ARBA00022764"/>
    </source>
</evidence>
<organism evidence="7 8">
    <name type="scientific">Ruminiclostridium herbifermentans</name>
    <dbReference type="NCBI Taxonomy" id="2488810"/>
    <lineage>
        <taxon>Bacteria</taxon>
        <taxon>Bacillati</taxon>
        <taxon>Bacillota</taxon>
        <taxon>Clostridia</taxon>
        <taxon>Eubacteriales</taxon>
        <taxon>Oscillospiraceae</taxon>
        <taxon>Ruminiclostridium</taxon>
    </lineage>
</organism>
<dbReference type="InterPro" id="IPR031680">
    <property type="entry name" value="Hepar_II_III_N"/>
</dbReference>
<reference evidence="7 8" key="1">
    <citation type="submission" date="2020-09" db="EMBL/GenBank/DDBJ databases">
        <title>Characterization and genome sequencing of Ruminiclostridium sp. nov. MA18.</title>
        <authorList>
            <person name="Rettenmaier R."/>
            <person name="Kowollik M.-L."/>
            <person name="Liebl W."/>
            <person name="Zverlov V."/>
        </authorList>
    </citation>
    <scope>NUCLEOTIDE SEQUENCE [LARGE SCALE GENOMIC DNA]</scope>
    <source>
        <strain evidence="7 8">MA18</strain>
    </source>
</reference>
<evidence type="ECO:0000313" key="7">
    <source>
        <dbReference type="EMBL" id="QNU66806.1"/>
    </source>
</evidence>
<keyword evidence="8" id="KW-1185">Reference proteome</keyword>
<dbReference type="OrthoDB" id="7335480at2"/>
<dbReference type="EMBL" id="CP061336">
    <property type="protein sequence ID" value="QNU66806.1"/>
    <property type="molecule type" value="Genomic_DNA"/>
</dbReference>
<feature type="domain" description="Heparin-sulfate lyase N-terminal" evidence="6">
    <location>
        <begin position="83"/>
        <end position="333"/>
    </location>
</feature>
<dbReference type="PANTHER" id="PTHR39210:SF1">
    <property type="entry name" value="HEPARIN-SULFATE LYASE"/>
    <property type="match status" value="1"/>
</dbReference>
<keyword evidence="3" id="KW-0574">Periplasm</keyword>
<evidence type="ECO:0000256" key="4">
    <source>
        <dbReference type="ARBA" id="ARBA00023239"/>
    </source>
</evidence>
<gene>
    <name evidence="7" type="ORF">EHE19_018545</name>
</gene>
<feature type="domain" description="Heparinase II/III-like C-terminal" evidence="5">
    <location>
        <begin position="340"/>
        <end position="560"/>
    </location>
</feature>
<accession>A0A4V6EQ85</accession>
<dbReference type="PANTHER" id="PTHR39210">
    <property type="entry name" value="HEPARIN-SULFATE LYASE"/>
    <property type="match status" value="1"/>
</dbReference>
<dbReference type="GO" id="GO:0042597">
    <property type="term" value="C:periplasmic space"/>
    <property type="evidence" value="ECO:0007669"/>
    <property type="project" value="UniProtKB-SubCell"/>
</dbReference>
<evidence type="ECO:0000313" key="8">
    <source>
        <dbReference type="Proteomes" id="UP000306409"/>
    </source>
</evidence>
<keyword evidence="2" id="KW-0732">Signal</keyword>
<evidence type="ECO:0000256" key="2">
    <source>
        <dbReference type="ARBA" id="ARBA00022729"/>
    </source>
</evidence>
<dbReference type="SUPFAM" id="SSF48230">
    <property type="entry name" value="Chondroitin AC/alginate lyase"/>
    <property type="match status" value="1"/>
</dbReference>
<evidence type="ECO:0000259" key="5">
    <source>
        <dbReference type="Pfam" id="PF07940"/>
    </source>
</evidence>
<dbReference type="AlphaFoldDB" id="A0A4V6EQ85"/>
<sequence>MNNKIELYINTIKYLKPSQMYHRVINRFNRKFNKWKQPIFNTPVEIKLQTDINSDINFFLIPEIEFDKEYLARFDIDEILNNQFKFINIKNKVDLSKAWNSVDLQQLWRYNLHYFEYVFKLAYEYKKGNNPQLYYNEFKRLIENWIDNNPIGYGDGWHPYTISLRISNWISVYPIFQDELKKDLDFDKKIKESIQLQYVYLKSNLEKDVLGNHYFENIKALIIGSIFFNDSEIQEKFKKELLLQLDEQILEDGMHFELSPMYHKIILEDLIKITHWLKNDSIYERLIIYIQKMIDVMYSLEDNFGKTPAFNDSADGISKDYKSLLTACAKHFNLKPRFKSNLENSGFYILKNNNSKLIFDTGDICPSYLPAHGHCDALSYELSVNNRPLIVNLGTYKYESGEWRDYFRSTKAHNTVMISNKEQSQFWGSFRVAKRIKEVGRKQFLYKDIKFYAGKYTSYHGYTHKRFIGKLSDNIFIILDSVEMVSDTCVKSYLHFLPGAIIENINKTESNRNIVSITFDQEIVKIATIGVNEIDIEQSWYSGQFNVKEENKAIVFSKSKDSKKFFGYIIALSDSNYEAIEAENELKIKCDKEVIINYDELGAML</sequence>
<dbReference type="Gene3D" id="1.50.10.100">
    <property type="entry name" value="Chondroitin AC/alginate lyase"/>
    <property type="match status" value="1"/>
</dbReference>
<name>A0A4V6EQ85_9FIRM</name>
<comment type="subcellular location">
    <subcellularLocation>
        <location evidence="1">Periplasm</location>
    </subcellularLocation>
</comment>
<protein>
    <submittedName>
        <fullName evidence="7">Alginate lyase family protein</fullName>
    </submittedName>
</protein>
<dbReference type="Proteomes" id="UP000306409">
    <property type="component" value="Chromosome"/>
</dbReference>
<evidence type="ECO:0000259" key="6">
    <source>
        <dbReference type="Pfam" id="PF16889"/>
    </source>
</evidence>
<keyword evidence="4 7" id="KW-0456">Lyase</keyword>
<dbReference type="Gene3D" id="2.70.98.70">
    <property type="match status" value="1"/>
</dbReference>